<evidence type="ECO:0000313" key="2">
    <source>
        <dbReference type="Proteomes" id="UP000268007"/>
    </source>
</evidence>
<comment type="caution">
    <text evidence="1">The sequence shown here is derived from an EMBL/GenBank/DDBJ whole genome shotgun (WGS) entry which is preliminary data.</text>
</comment>
<name>A0A495IXA9_9SPHI</name>
<dbReference type="EMBL" id="RBKU01000001">
    <property type="protein sequence ID" value="RKR80684.1"/>
    <property type="molecule type" value="Genomic_DNA"/>
</dbReference>
<dbReference type="OrthoDB" id="673795at2"/>
<evidence type="ECO:0000313" key="1">
    <source>
        <dbReference type="EMBL" id="RKR80684.1"/>
    </source>
</evidence>
<dbReference type="AlphaFoldDB" id="A0A495IXA9"/>
<proteinExistence type="predicted"/>
<accession>A0A495IXA9</accession>
<keyword evidence="2" id="KW-1185">Reference proteome</keyword>
<sequence length="203" mass="23107">MKKILSICFTVAACTNHAHSQTKAQVMLQQIADVQIYIKTLKTGYQQTTKGLNGLHDLKNGAYDLHSNYFDAQKQASPAVRNNKKIPEIISDQQQIVTLFQQEIAWQKEKAILVADEISYLQQVNNSLIAKCNTDLDELNLVINDGTQMTDAQRIKSIDALYISTLDKYQFAQSFVHQARAFALDRQNRKAQSQDIRKLYDIN</sequence>
<reference evidence="1 2" key="1">
    <citation type="submission" date="2018-10" db="EMBL/GenBank/DDBJ databases">
        <title>Genomic Encyclopedia of Archaeal and Bacterial Type Strains, Phase II (KMG-II): from individual species to whole genera.</title>
        <authorList>
            <person name="Goeker M."/>
        </authorList>
    </citation>
    <scope>NUCLEOTIDE SEQUENCE [LARGE SCALE GENOMIC DNA]</scope>
    <source>
        <strain evidence="1 2">DSM 18602</strain>
    </source>
</reference>
<dbReference type="Proteomes" id="UP000268007">
    <property type="component" value="Unassembled WGS sequence"/>
</dbReference>
<protein>
    <submittedName>
        <fullName evidence="1">Uncharacterized protein</fullName>
    </submittedName>
</protein>
<dbReference type="RefSeq" id="WP_147425567.1">
    <property type="nucleotide sequence ID" value="NZ_RBKU01000001.1"/>
</dbReference>
<organism evidence="1 2">
    <name type="scientific">Mucilaginibacter gracilis</name>
    <dbReference type="NCBI Taxonomy" id="423350"/>
    <lineage>
        <taxon>Bacteria</taxon>
        <taxon>Pseudomonadati</taxon>
        <taxon>Bacteroidota</taxon>
        <taxon>Sphingobacteriia</taxon>
        <taxon>Sphingobacteriales</taxon>
        <taxon>Sphingobacteriaceae</taxon>
        <taxon>Mucilaginibacter</taxon>
    </lineage>
</organism>
<gene>
    <name evidence="1" type="ORF">BDD43_0816</name>
</gene>